<sequence>MANIIPCSPSIATRPTAHVQALISRVLDQAAHNKPPHYPTMSTRARSTRSTASSTNNKLRKPPQPRVQVPEPVHWLFRTNIPRKRQSYIQSSPRRRNFFGMSEIVGVLSNPASTVRSLTESKRMLDEARQEIQETRERSQIRPTHTFSRLPSFFPRRHEMQAIQRALEGEPSFTVLFGAPSVGKTALLREILSHPRYHVLHFDLRIAGFADLESLYMSLSIQMEGYFEELAKNGGWYEEGSSDPVHLSDSEVSDEGWNAFEAEALGFKHDRIAIQRRVSGGDGEGSKGEVRPSDIARLMELFQSSLLRYREFTPKAGNPKGKKRRQASEDTMVNGSGSQTGSVNKRWFLSRRKDRVVSPEPEPERPSEADEERRQKRAKRVPVLFFDEAHKLPNLIPSAQTMQTLLDSTLVLTKQDRLCHVVHATSDPFYQGWLSRVGVLWYCKLISIGDLTKPEMRAYFRERVQPRLNALPPNVRRLDFETLYDAFGGKVAHWYDFITDYVNSGGALGIKQCSHFLQAHAMLNLHIIHSSQAPGGGFDGPSNGAGNPSGSLHNANASTEANRASPETFLHPSLGAAGFRMYQAGGNGTQQNLGGSYMSGGAGTVSPLIASFTPYDGVGSQPEFTPMQLLKVMSRFTSGGIHYLPYFHLCRELGARAVDGMIRGKVVDVKWTDGIPGAVDASRRPASVAVNLQHGSTNNVLNTSNVQAQYQQPHQLMDGTGSTSMLRPMQTPSIQQLPQTSVGHSISGTGTGIMSGSTTAVDFSNGSHQHLGTNPPPLPHALTMPLHPPPPVFSEEDEGSPMVPISEDEIVEQQRSFQQQQPYHHQDEMPEHPPPPFSGPIRHYGPGGYDEEMMDEMDVEEEEEVIGPKLFPVSPIMRYAMREVIKEYEDDRSVSEYASLSDVDEY</sequence>
<feature type="compositionally biased region" description="Polar residues" evidence="1">
    <location>
        <begin position="329"/>
        <end position="343"/>
    </location>
</feature>
<evidence type="ECO:0008006" key="4">
    <source>
        <dbReference type="Google" id="ProtNLM"/>
    </source>
</evidence>
<feature type="compositionally biased region" description="Basic and acidic residues" evidence="1">
    <location>
        <begin position="362"/>
        <end position="374"/>
    </location>
</feature>
<feature type="compositionally biased region" description="Low complexity" evidence="1">
    <location>
        <begin position="540"/>
        <end position="551"/>
    </location>
</feature>
<name>A0A8H5AYP8_9AGAR</name>
<feature type="region of interest" description="Disordered" evidence="1">
    <location>
        <begin position="313"/>
        <end position="374"/>
    </location>
</feature>
<protein>
    <recommendedName>
        <fullName evidence="4">AAA+ ATPase domain-containing protein</fullName>
    </recommendedName>
</protein>
<dbReference type="OrthoDB" id="2150628at2759"/>
<feature type="compositionally biased region" description="Polar residues" evidence="1">
    <location>
        <begin position="552"/>
        <end position="562"/>
    </location>
</feature>
<dbReference type="AlphaFoldDB" id="A0A8H5AYP8"/>
<proteinExistence type="predicted"/>
<dbReference type="InterPro" id="IPR051667">
    <property type="entry name" value="Archaeal_ATPase_domain"/>
</dbReference>
<comment type="caution">
    <text evidence="2">The sequence shown here is derived from an EMBL/GenBank/DDBJ whole genome shotgun (WGS) entry which is preliminary data.</text>
</comment>
<feature type="compositionally biased region" description="Polar residues" evidence="1">
    <location>
        <begin position="813"/>
        <end position="823"/>
    </location>
</feature>
<feature type="region of interest" description="Disordered" evidence="1">
    <location>
        <begin position="536"/>
        <end position="565"/>
    </location>
</feature>
<feature type="region of interest" description="Disordered" evidence="1">
    <location>
        <begin position="30"/>
        <end position="69"/>
    </location>
</feature>
<evidence type="ECO:0000313" key="3">
    <source>
        <dbReference type="Proteomes" id="UP000541558"/>
    </source>
</evidence>
<organism evidence="2 3">
    <name type="scientific">Ephemerocybe angulata</name>
    <dbReference type="NCBI Taxonomy" id="980116"/>
    <lineage>
        <taxon>Eukaryota</taxon>
        <taxon>Fungi</taxon>
        <taxon>Dikarya</taxon>
        <taxon>Basidiomycota</taxon>
        <taxon>Agaricomycotina</taxon>
        <taxon>Agaricomycetes</taxon>
        <taxon>Agaricomycetidae</taxon>
        <taxon>Agaricales</taxon>
        <taxon>Agaricineae</taxon>
        <taxon>Psathyrellaceae</taxon>
        <taxon>Ephemerocybe</taxon>
    </lineage>
</organism>
<feature type="compositionally biased region" description="Low complexity" evidence="1">
    <location>
        <begin position="40"/>
        <end position="55"/>
    </location>
</feature>
<dbReference type="EMBL" id="JAACJK010000224">
    <property type="protein sequence ID" value="KAF5313404.1"/>
    <property type="molecule type" value="Genomic_DNA"/>
</dbReference>
<accession>A0A8H5AYP8</accession>
<evidence type="ECO:0000313" key="2">
    <source>
        <dbReference type="EMBL" id="KAF5313404.1"/>
    </source>
</evidence>
<reference evidence="2 3" key="1">
    <citation type="journal article" date="2020" name="ISME J.">
        <title>Uncovering the hidden diversity of litter-decomposition mechanisms in mushroom-forming fungi.</title>
        <authorList>
            <person name="Floudas D."/>
            <person name="Bentzer J."/>
            <person name="Ahren D."/>
            <person name="Johansson T."/>
            <person name="Persson P."/>
            <person name="Tunlid A."/>
        </authorList>
    </citation>
    <scope>NUCLEOTIDE SEQUENCE [LARGE SCALE GENOMIC DNA]</scope>
    <source>
        <strain evidence="2 3">CBS 175.51</strain>
    </source>
</reference>
<keyword evidence="3" id="KW-1185">Reference proteome</keyword>
<dbReference type="PANTHER" id="PTHR37096">
    <property type="entry name" value="YALI0E33429P"/>
    <property type="match status" value="1"/>
</dbReference>
<dbReference type="PANTHER" id="PTHR37096:SF1">
    <property type="entry name" value="AAA+ ATPASE DOMAIN-CONTAINING PROTEIN"/>
    <property type="match status" value="1"/>
</dbReference>
<dbReference type="SUPFAM" id="SSF52540">
    <property type="entry name" value="P-loop containing nucleoside triphosphate hydrolases"/>
    <property type="match status" value="1"/>
</dbReference>
<dbReference type="Proteomes" id="UP000541558">
    <property type="component" value="Unassembled WGS sequence"/>
</dbReference>
<gene>
    <name evidence="2" type="ORF">D9611_008579</name>
</gene>
<dbReference type="InterPro" id="IPR027417">
    <property type="entry name" value="P-loop_NTPase"/>
</dbReference>
<feature type="region of interest" description="Disordered" evidence="1">
    <location>
        <begin position="813"/>
        <end position="849"/>
    </location>
</feature>
<dbReference type="Gene3D" id="3.40.50.300">
    <property type="entry name" value="P-loop containing nucleotide triphosphate hydrolases"/>
    <property type="match status" value="1"/>
</dbReference>
<evidence type="ECO:0000256" key="1">
    <source>
        <dbReference type="SAM" id="MobiDB-lite"/>
    </source>
</evidence>